<evidence type="ECO:0000313" key="1">
    <source>
        <dbReference type="EMBL" id="GFO48844.1"/>
    </source>
</evidence>
<reference evidence="1 2" key="1">
    <citation type="journal article" date="2021" name="Elife">
        <title>Chloroplast acquisition without the gene transfer in kleptoplastic sea slugs, Plakobranchus ocellatus.</title>
        <authorList>
            <person name="Maeda T."/>
            <person name="Takahashi S."/>
            <person name="Yoshida T."/>
            <person name="Shimamura S."/>
            <person name="Takaki Y."/>
            <person name="Nagai Y."/>
            <person name="Toyoda A."/>
            <person name="Suzuki Y."/>
            <person name="Arimoto A."/>
            <person name="Ishii H."/>
            <person name="Satoh N."/>
            <person name="Nishiyama T."/>
            <person name="Hasebe M."/>
            <person name="Maruyama T."/>
            <person name="Minagawa J."/>
            <person name="Obokata J."/>
            <person name="Shigenobu S."/>
        </authorList>
    </citation>
    <scope>NUCLEOTIDE SEQUENCE [LARGE SCALE GENOMIC DNA]</scope>
</reference>
<evidence type="ECO:0000313" key="2">
    <source>
        <dbReference type="Proteomes" id="UP000735302"/>
    </source>
</evidence>
<sequence>MNLAASNSAPSYRVGGACWCSGRRSAFCVQGLSLDTAEALFDEDEVSRKGLTLCVIKWGFEELLNNERRAKTTSICRIQLSLKATKESVMNYEQPFLHLHSLLLESDLKQKGKVLNVGGAVVSKFALKSAWTLLSRVRAPLPAPWPKKPEITLLSTGYVPKTKPRSPFHESSWIRSRRAGGVGGIVDSECALTLAGALLTRARARHRRLGLMEGLKA</sequence>
<proteinExistence type="predicted"/>
<accession>A0AAV4DXN7</accession>
<dbReference type="EMBL" id="BLXT01008455">
    <property type="protein sequence ID" value="GFO48844.1"/>
    <property type="molecule type" value="Genomic_DNA"/>
</dbReference>
<keyword evidence="2" id="KW-1185">Reference proteome</keyword>
<comment type="caution">
    <text evidence="1">The sequence shown here is derived from an EMBL/GenBank/DDBJ whole genome shotgun (WGS) entry which is preliminary data.</text>
</comment>
<gene>
    <name evidence="1" type="ORF">PoB_007534900</name>
</gene>
<protein>
    <submittedName>
        <fullName evidence="1">Uncharacterized protein</fullName>
    </submittedName>
</protein>
<name>A0AAV4DXN7_9GAST</name>
<dbReference type="Proteomes" id="UP000735302">
    <property type="component" value="Unassembled WGS sequence"/>
</dbReference>
<organism evidence="1 2">
    <name type="scientific">Plakobranchus ocellatus</name>
    <dbReference type="NCBI Taxonomy" id="259542"/>
    <lineage>
        <taxon>Eukaryota</taxon>
        <taxon>Metazoa</taxon>
        <taxon>Spiralia</taxon>
        <taxon>Lophotrochozoa</taxon>
        <taxon>Mollusca</taxon>
        <taxon>Gastropoda</taxon>
        <taxon>Heterobranchia</taxon>
        <taxon>Euthyneura</taxon>
        <taxon>Panpulmonata</taxon>
        <taxon>Sacoglossa</taxon>
        <taxon>Placobranchoidea</taxon>
        <taxon>Plakobranchidae</taxon>
        <taxon>Plakobranchus</taxon>
    </lineage>
</organism>
<dbReference type="AlphaFoldDB" id="A0AAV4DXN7"/>